<dbReference type="SUPFAM" id="SSF53720">
    <property type="entry name" value="ALDH-like"/>
    <property type="match status" value="1"/>
</dbReference>
<dbReference type="AlphaFoldDB" id="A0A5C1DIW8"/>
<evidence type="ECO:0000259" key="2">
    <source>
        <dbReference type="Pfam" id="PF00171"/>
    </source>
</evidence>
<dbReference type="GO" id="GO:0016620">
    <property type="term" value="F:oxidoreductase activity, acting on the aldehyde or oxo group of donors, NAD or NADP as acceptor"/>
    <property type="evidence" value="ECO:0007669"/>
    <property type="project" value="InterPro"/>
</dbReference>
<dbReference type="PROSITE" id="PS00070">
    <property type="entry name" value="ALDEHYDE_DEHYDR_CYS"/>
    <property type="match status" value="1"/>
</dbReference>
<protein>
    <submittedName>
        <fullName evidence="3">Aldehyde dehydrogenase</fullName>
    </submittedName>
</protein>
<keyword evidence="1" id="KW-0560">Oxidoreductase</keyword>
<dbReference type="CDD" id="cd07078">
    <property type="entry name" value="ALDH"/>
    <property type="match status" value="1"/>
</dbReference>
<dbReference type="EMBL" id="CP043473">
    <property type="protein sequence ID" value="QEL56624.1"/>
    <property type="molecule type" value="Genomic_DNA"/>
</dbReference>
<gene>
    <name evidence="3" type="ORF">FYK34_14135</name>
</gene>
<dbReference type="KEGG" id="chrm:FYK34_14135"/>
<accession>A0A5C1DIW8</accession>
<feature type="domain" description="Aldehyde dehydrogenase" evidence="2">
    <location>
        <begin position="6"/>
        <end position="449"/>
    </location>
</feature>
<evidence type="ECO:0000256" key="1">
    <source>
        <dbReference type="ARBA" id="ARBA00023002"/>
    </source>
</evidence>
<dbReference type="Pfam" id="PF00171">
    <property type="entry name" value="Aldedh"/>
    <property type="match status" value="1"/>
</dbReference>
<dbReference type="Proteomes" id="UP000322079">
    <property type="component" value="Chromosome"/>
</dbReference>
<proteinExistence type="predicted"/>
<evidence type="ECO:0000313" key="4">
    <source>
        <dbReference type="Proteomes" id="UP000322079"/>
    </source>
</evidence>
<dbReference type="Gene3D" id="3.40.309.10">
    <property type="entry name" value="Aldehyde Dehydrogenase, Chain A, domain 2"/>
    <property type="match status" value="1"/>
</dbReference>
<organism evidence="3 4">
    <name type="scientific">Chromobacterium paludis</name>
    <dbReference type="NCBI Taxonomy" id="2605945"/>
    <lineage>
        <taxon>Bacteria</taxon>
        <taxon>Pseudomonadati</taxon>
        <taxon>Pseudomonadota</taxon>
        <taxon>Betaproteobacteria</taxon>
        <taxon>Neisseriales</taxon>
        <taxon>Chromobacteriaceae</taxon>
        <taxon>Chromobacterium</taxon>
    </lineage>
</organism>
<sequence>MNGISQTFNPRTGALVGSYPRADEAEVAAAAARAGVAFRQHWRHRGNAERAAALASIARWLRSESQAVAAAEAADTGKSLETALGEVEGAASLWDYAAALARTVREESMDGGSAGALAMTLREPLGVVGMILPWNYPLITAAERLPFALAAGCCVIVKPSEWAVGALAMLTAAIRANPLFPPDVVQVVFGEGRDAGRALVEHEAIDMIAFVGSTKAGREIEAAAVARGKRVSSELGGNNFVLVHADADLPRAASAVLAGGLRNAGQACIAGTHVLVEPSAADAFVDALQGELRRYLESAQLQPMINEREKHRVQRLLALAGDQLHLLPGSRMDGPGNWLGPVVLDHVPLDSPLLAEEIFGPVITITRAPADEFSAAVAASGYGLAVYLWTESSRRALSLARDLRVGRIWINADPEAWLPELPVGGFAASGVGRECGPWALETYSLPKSVLIG</sequence>
<dbReference type="Gene3D" id="3.40.605.10">
    <property type="entry name" value="Aldehyde Dehydrogenase, Chain A, domain 1"/>
    <property type="match status" value="1"/>
</dbReference>
<dbReference type="RefSeq" id="WP_149297455.1">
    <property type="nucleotide sequence ID" value="NZ_CP043473.1"/>
</dbReference>
<dbReference type="PANTHER" id="PTHR11699">
    <property type="entry name" value="ALDEHYDE DEHYDROGENASE-RELATED"/>
    <property type="match status" value="1"/>
</dbReference>
<keyword evidence="4" id="KW-1185">Reference proteome</keyword>
<dbReference type="InterPro" id="IPR016160">
    <property type="entry name" value="Ald_DH_CS_CYS"/>
</dbReference>
<evidence type="ECO:0000313" key="3">
    <source>
        <dbReference type="EMBL" id="QEL56624.1"/>
    </source>
</evidence>
<name>A0A5C1DIW8_9NEIS</name>
<reference evidence="3 4" key="1">
    <citation type="submission" date="2019-08" db="EMBL/GenBank/DDBJ databases">
        <title>Chromobacterium paludis, a novel bacterium isolated from a Maryland marsh pond.</title>
        <authorList>
            <person name="Blackburn M.B."/>
            <person name="Gundersen-Rindal D.E."/>
        </authorList>
    </citation>
    <scope>NUCLEOTIDE SEQUENCE [LARGE SCALE GENOMIC DNA]</scope>
    <source>
        <strain evidence="4">IIBBL 257-1</strain>
    </source>
</reference>
<dbReference type="InterPro" id="IPR016161">
    <property type="entry name" value="Ald_DH/histidinol_DH"/>
</dbReference>
<dbReference type="InterPro" id="IPR016163">
    <property type="entry name" value="Ald_DH_C"/>
</dbReference>
<dbReference type="InterPro" id="IPR016162">
    <property type="entry name" value="Ald_DH_N"/>
</dbReference>
<dbReference type="InterPro" id="IPR015590">
    <property type="entry name" value="Aldehyde_DH_dom"/>
</dbReference>